<evidence type="ECO:0000313" key="2">
    <source>
        <dbReference type="Proteomes" id="UP000004508"/>
    </source>
</evidence>
<reference evidence="1 2" key="1">
    <citation type="journal article" date="2011" name="Stand. Genomic Sci.">
        <title>Non-contiguous finished genome sequence and contextual data of the filamentous soil bacterium Ktedonobacter racemifer type strain (SOSP1-21).</title>
        <authorList>
            <person name="Chang Y.J."/>
            <person name="Land M."/>
            <person name="Hauser L."/>
            <person name="Chertkov O."/>
            <person name="Del Rio T.G."/>
            <person name="Nolan M."/>
            <person name="Copeland A."/>
            <person name="Tice H."/>
            <person name="Cheng J.F."/>
            <person name="Lucas S."/>
            <person name="Han C."/>
            <person name="Goodwin L."/>
            <person name="Pitluck S."/>
            <person name="Ivanova N."/>
            <person name="Ovchinikova G."/>
            <person name="Pati A."/>
            <person name="Chen A."/>
            <person name="Palaniappan K."/>
            <person name="Mavromatis K."/>
            <person name="Liolios K."/>
            <person name="Brettin T."/>
            <person name="Fiebig A."/>
            <person name="Rohde M."/>
            <person name="Abt B."/>
            <person name="Goker M."/>
            <person name="Detter J.C."/>
            <person name="Woyke T."/>
            <person name="Bristow J."/>
            <person name="Eisen J.A."/>
            <person name="Markowitz V."/>
            <person name="Hugenholtz P."/>
            <person name="Kyrpides N.C."/>
            <person name="Klenk H.P."/>
            <person name="Lapidus A."/>
        </authorList>
    </citation>
    <scope>NUCLEOTIDE SEQUENCE [LARGE SCALE GENOMIC DNA]</scope>
    <source>
        <strain evidence="2">DSM 44963</strain>
    </source>
</reference>
<sequence length="89" mass="9687">MSAAREEPQGEMSRRTPHNRVVRRCANCDIEILWSPVIMHGVTYCCPGCAAGGPCSCDYSQYPSVNIAGVIHYQNEGDVSDEDGPVQEA</sequence>
<dbReference type="OrthoDB" id="164772at2"/>
<proteinExistence type="predicted"/>
<dbReference type="AlphaFoldDB" id="D6TEJ7"/>
<protein>
    <submittedName>
        <fullName evidence="1">Uncharacterized protein</fullName>
    </submittedName>
</protein>
<gene>
    <name evidence="1" type="ORF">Krac_11990</name>
</gene>
<organism evidence="1 2">
    <name type="scientific">Ktedonobacter racemifer DSM 44963</name>
    <dbReference type="NCBI Taxonomy" id="485913"/>
    <lineage>
        <taxon>Bacteria</taxon>
        <taxon>Bacillati</taxon>
        <taxon>Chloroflexota</taxon>
        <taxon>Ktedonobacteria</taxon>
        <taxon>Ktedonobacterales</taxon>
        <taxon>Ktedonobacteraceae</taxon>
        <taxon>Ktedonobacter</taxon>
    </lineage>
</organism>
<dbReference type="Proteomes" id="UP000004508">
    <property type="component" value="Unassembled WGS sequence"/>
</dbReference>
<dbReference type="RefSeq" id="WP_007907688.1">
    <property type="nucleotide sequence ID" value="NZ_ADVG01000001.1"/>
</dbReference>
<accession>D6TEJ7</accession>
<dbReference type="STRING" id="485913.Krac_11990"/>
<evidence type="ECO:0000313" key="1">
    <source>
        <dbReference type="EMBL" id="EFH90370.1"/>
    </source>
</evidence>
<name>D6TEJ7_KTERA</name>
<dbReference type="InParanoid" id="D6TEJ7"/>
<comment type="caution">
    <text evidence="1">The sequence shown here is derived from an EMBL/GenBank/DDBJ whole genome shotgun (WGS) entry which is preliminary data.</text>
</comment>
<dbReference type="EMBL" id="ADVG01000001">
    <property type="protein sequence ID" value="EFH90370.1"/>
    <property type="molecule type" value="Genomic_DNA"/>
</dbReference>
<keyword evidence="2" id="KW-1185">Reference proteome</keyword>